<proteinExistence type="predicted"/>
<comment type="caution">
    <text evidence="1">The sequence shown here is derived from an EMBL/GenBank/DDBJ whole genome shotgun (WGS) entry which is preliminary data.</text>
</comment>
<protein>
    <submittedName>
        <fullName evidence="1">Uncharacterized protein</fullName>
    </submittedName>
</protein>
<dbReference type="EMBL" id="LAZR01045650">
    <property type="protein sequence ID" value="KKK98359.1"/>
    <property type="molecule type" value="Genomic_DNA"/>
</dbReference>
<name>A0A0F9C7L7_9ZZZZ</name>
<reference evidence="1" key="1">
    <citation type="journal article" date="2015" name="Nature">
        <title>Complex archaea that bridge the gap between prokaryotes and eukaryotes.</title>
        <authorList>
            <person name="Spang A."/>
            <person name="Saw J.H."/>
            <person name="Jorgensen S.L."/>
            <person name="Zaremba-Niedzwiedzka K."/>
            <person name="Martijn J."/>
            <person name="Lind A.E."/>
            <person name="van Eijk R."/>
            <person name="Schleper C."/>
            <person name="Guy L."/>
            <person name="Ettema T.J."/>
        </authorList>
    </citation>
    <scope>NUCLEOTIDE SEQUENCE</scope>
</reference>
<dbReference type="AlphaFoldDB" id="A0A0F9C7L7"/>
<accession>A0A0F9C7L7</accession>
<evidence type="ECO:0000313" key="1">
    <source>
        <dbReference type="EMBL" id="KKK98359.1"/>
    </source>
</evidence>
<organism evidence="1">
    <name type="scientific">marine sediment metagenome</name>
    <dbReference type="NCBI Taxonomy" id="412755"/>
    <lineage>
        <taxon>unclassified sequences</taxon>
        <taxon>metagenomes</taxon>
        <taxon>ecological metagenomes</taxon>
    </lineage>
</organism>
<feature type="non-terminal residue" evidence="1">
    <location>
        <position position="110"/>
    </location>
</feature>
<gene>
    <name evidence="1" type="ORF">LCGC14_2643530</name>
</gene>
<sequence>MSRVVPGGSWLRGWLYWMKESEAPDSYLIWAGLSAIAGCTQRKVSIRWVYHHYYTNQYVMLIGPAGIVHKSSTIDMVRQVYREVGIPTTSEALTKEALIEQMIKRGDGTI</sequence>